<dbReference type="InterPro" id="IPR017972">
    <property type="entry name" value="Cyt_P450_CS"/>
</dbReference>
<organism evidence="7 8">
    <name type="scientific">Pythium oligandrum</name>
    <name type="common">Mycoparasitic fungus</name>
    <dbReference type="NCBI Taxonomy" id="41045"/>
    <lineage>
        <taxon>Eukaryota</taxon>
        <taxon>Sar</taxon>
        <taxon>Stramenopiles</taxon>
        <taxon>Oomycota</taxon>
        <taxon>Peronosporomycetes</taxon>
        <taxon>Pythiales</taxon>
        <taxon>Pythiaceae</taxon>
        <taxon>Pythium</taxon>
    </lineage>
</organism>
<comment type="cofactor">
    <cofactor evidence="5">
        <name>heme</name>
        <dbReference type="ChEBI" id="CHEBI:30413"/>
    </cofactor>
</comment>
<accession>A0A8K1CHB6</accession>
<name>A0A8K1CHB6_PYTOL</name>
<evidence type="ECO:0000256" key="2">
    <source>
        <dbReference type="ARBA" id="ARBA00022723"/>
    </source>
</evidence>
<dbReference type="InterPro" id="IPR036396">
    <property type="entry name" value="Cyt_P450_sf"/>
</dbReference>
<dbReference type="Gene3D" id="1.10.630.10">
    <property type="entry name" value="Cytochrome P450"/>
    <property type="match status" value="1"/>
</dbReference>
<dbReference type="InterPro" id="IPR001128">
    <property type="entry name" value="Cyt_P450"/>
</dbReference>
<dbReference type="Pfam" id="PF00067">
    <property type="entry name" value="p450"/>
    <property type="match status" value="1"/>
</dbReference>
<evidence type="ECO:0000313" key="7">
    <source>
        <dbReference type="EMBL" id="TMW62720.1"/>
    </source>
</evidence>
<proteinExistence type="inferred from homology"/>
<evidence type="ECO:0000313" key="8">
    <source>
        <dbReference type="Proteomes" id="UP000794436"/>
    </source>
</evidence>
<keyword evidence="6" id="KW-0503">Monooxygenase</keyword>
<dbReference type="CDD" id="cd11064">
    <property type="entry name" value="CYP86A"/>
    <property type="match status" value="1"/>
</dbReference>
<dbReference type="PRINTS" id="PR00463">
    <property type="entry name" value="EP450I"/>
</dbReference>
<dbReference type="GO" id="GO:0020037">
    <property type="term" value="F:heme binding"/>
    <property type="evidence" value="ECO:0007669"/>
    <property type="project" value="InterPro"/>
</dbReference>
<evidence type="ECO:0000256" key="1">
    <source>
        <dbReference type="ARBA" id="ARBA00010617"/>
    </source>
</evidence>
<dbReference type="EMBL" id="SPLM01000073">
    <property type="protein sequence ID" value="TMW62720.1"/>
    <property type="molecule type" value="Genomic_DNA"/>
</dbReference>
<dbReference type="OrthoDB" id="1470350at2759"/>
<keyword evidence="5 6" id="KW-0349">Heme</keyword>
<dbReference type="GO" id="GO:0006629">
    <property type="term" value="P:lipid metabolic process"/>
    <property type="evidence" value="ECO:0007669"/>
    <property type="project" value="UniProtKB-ARBA"/>
</dbReference>
<sequence>MVLQSLLKQGRVALQELDNSQLVVGLLLLPVSFVLLKALIKRERASDKYKMPYRPSKTLPILENLIENLSHIDDNHDWLAELCKEAQGQPVLIKSFGQPPFVLITTPDLIEDVQKTQFELFPKGEQQCKILGSIIGDGIIAVDGAKWVHQRKTASHLFTARSIRDSMTVIVRKHTTALLRILDRTRQRGESIDMFKLMNRFTMEAFSEIGFGIEMNCLEAEEEHPFQSAFDEIQRIVILHFLIPEWVWKLQAYLGVGAEVRFRKDLKVIDDTVFDIIAKSIQRRQEGGAKDTQVDLVSLFLDHFDSSPENKDKEFDPRYLRDIVVSFLIAGRDTTAQALSWLFVALTRHPQVAEKIREEIKRAVPDLYEGKTVSPSMEQAQQLTYLEAALRETLRLYPSAPMTIKSAAEDAVLCDGTFIEKGSRVGMPIYAMGRMTYLWGPDAEEFKPERWVDPETGKIIHVSPYKFLSFNAGPRMCLGMNLALLEMKIVASSVLSRFDIEVLKPEEVKYDFSLTFPIRGELRVNVASAKTS</sequence>
<gene>
    <name evidence="7" type="ORF">Poli38472_005338</name>
</gene>
<keyword evidence="3 6" id="KW-0560">Oxidoreductase</keyword>
<dbReference type="GO" id="GO:0005506">
    <property type="term" value="F:iron ion binding"/>
    <property type="evidence" value="ECO:0007669"/>
    <property type="project" value="InterPro"/>
</dbReference>
<keyword evidence="2 5" id="KW-0479">Metal-binding</keyword>
<comment type="caution">
    <text evidence="7">The sequence shown here is derived from an EMBL/GenBank/DDBJ whole genome shotgun (WGS) entry which is preliminary data.</text>
</comment>
<dbReference type="PRINTS" id="PR00385">
    <property type="entry name" value="P450"/>
</dbReference>
<feature type="binding site" description="axial binding residue" evidence="5">
    <location>
        <position position="477"/>
    </location>
    <ligand>
        <name>heme</name>
        <dbReference type="ChEBI" id="CHEBI:30413"/>
    </ligand>
    <ligandPart>
        <name>Fe</name>
        <dbReference type="ChEBI" id="CHEBI:18248"/>
    </ligandPart>
</feature>
<dbReference type="Proteomes" id="UP000794436">
    <property type="component" value="Unassembled WGS sequence"/>
</dbReference>
<keyword evidence="8" id="KW-1185">Reference proteome</keyword>
<evidence type="ECO:0008006" key="9">
    <source>
        <dbReference type="Google" id="ProtNLM"/>
    </source>
</evidence>
<evidence type="ECO:0000256" key="6">
    <source>
        <dbReference type="RuleBase" id="RU000461"/>
    </source>
</evidence>
<dbReference type="GO" id="GO:0016705">
    <property type="term" value="F:oxidoreductase activity, acting on paired donors, with incorporation or reduction of molecular oxygen"/>
    <property type="evidence" value="ECO:0007669"/>
    <property type="project" value="InterPro"/>
</dbReference>
<dbReference type="InterPro" id="IPR002401">
    <property type="entry name" value="Cyt_P450_E_grp-I"/>
</dbReference>
<evidence type="ECO:0000256" key="4">
    <source>
        <dbReference type="ARBA" id="ARBA00023004"/>
    </source>
</evidence>
<reference evidence="7" key="1">
    <citation type="submission" date="2019-03" db="EMBL/GenBank/DDBJ databases">
        <title>Long read genome sequence of the mycoparasitic Pythium oligandrum ATCC 38472 isolated from sugarbeet rhizosphere.</title>
        <authorList>
            <person name="Gaulin E."/>
        </authorList>
    </citation>
    <scope>NUCLEOTIDE SEQUENCE</scope>
    <source>
        <strain evidence="7">ATCC 38472_TT</strain>
    </source>
</reference>
<evidence type="ECO:0000256" key="5">
    <source>
        <dbReference type="PIRSR" id="PIRSR602401-1"/>
    </source>
</evidence>
<dbReference type="PROSITE" id="PS00086">
    <property type="entry name" value="CYTOCHROME_P450"/>
    <property type="match status" value="1"/>
</dbReference>
<dbReference type="SUPFAM" id="SSF48264">
    <property type="entry name" value="Cytochrome P450"/>
    <property type="match status" value="1"/>
</dbReference>
<dbReference type="GO" id="GO:0004497">
    <property type="term" value="F:monooxygenase activity"/>
    <property type="evidence" value="ECO:0007669"/>
    <property type="project" value="UniProtKB-KW"/>
</dbReference>
<dbReference type="PANTHER" id="PTHR24296">
    <property type="entry name" value="CYTOCHROME P450"/>
    <property type="match status" value="1"/>
</dbReference>
<comment type="similarity">
    <text evidence="1 6">Belongs to the cytochrome P450 family.</text>
</comment>
<keyword evidence="4 5" id="KW-0408">Iron</keyword>
<dbReference type="AlphaFoldDB" id="A0A8K1CHB6"/>
<protein>
    <recommendedName>
        <fullName evidence="9">Cytochrome P450</fullName>
    </recommendedName>
</protein>
<evidence type="ECO:0000256" key="3">
    <source>
        <dbReference type="ARBA" id="ARBA00023002"/>
    </source>
</evidence>